<proteinExistence type="predicted"/>
<evidence type="ECO:0000313" key="2">
    <source>
        <dbReference type="Proteomes" id="UP000176846"/>
    </source>
</evidence>
<dbReference type="Proteomes" id="UP000176846">
    <property type="component" value="Unassembled WGS sequence"/>
</dbReference>
<dbReference type="EMBL" id="MGEK01000026">
    <property type="protein sequence ID" value="OGL81629.1"/>
    <property type="molecule type" value="Genomic_DNA"/>
</dbReference>
<dbReference type="AlphaFoldDB" id="A0A1F7UTQ4"/>
<name>A0A1F7UTQ4_9BACT</name>
<accession>A0A1F7UTQ4</accession>
<dbReference type="Gene3D" id="3.10.450.620">
    <property type="entry name" value="JHP933, nucleotidyltransferase-like core domain"/>
    <property type="match status" value="1"/>
</dbReference>
<sequence>MVLTSDQVAVLEAVGRNAHLVKRFYLTGGTPLAAFYLHHRYSEDLDFFSEREVDIAPLNIFFHELKKPLGIISLDFQQSYDRNLFFLHLPSGVLKTEFTYFPFLRIEKGRPQYGVEVDSPLDIAVNKLFTIYQRTKARDYIDLYYLCQKQGFSVADLVGKARIKFDTTIDPLQLGTQFVKVGEALDLPRMLIDLAPDLWQKFFIEEAKKLKPIIIDNS</sequence>
<reference evidence="1 2" key="1">
    <citation type="journal article" date="2016" name="Nat. Commun.">
        <title>Thousands of microbial genomes shed light on interconnected biogeochemical processes in an aquifer system.</title>
        <authorList>
            <person name="Anantharaman K."/>
            <person name="Brown C.T."/>
            <person name="Hug L.A."/>
            <person name="Sharon I."/>
            <person name="Castelle C.J."/>
            <person name="Probst A.J."/>
            <person name="Thomas B.C."/>
            <person name="Singh A."/>
            <person name="Wilkins M.J."/>
            <person name="Karaoz U."/>
            <person name="Brodie E.L."/>
            <person name="Williams K.H."/>
            <person name="Hubbard S.S."/>
            <person name="Banfield J.F."/>
        </authorList>
    </citation>
    <scope>NUCLEOTIDE SEQUENCE [LARGE SCALE GENOMIC DNA]</scope>
</reference>
<protein>
    <recommendedName>
        <fullName evidence="3">Nucleotidyl transferase AbiEii/AbiGii toxin family protein</fullName>
    </recommendedName>
</protein>
<evidence type="ECO:0000313" key="1">
    <source>
        <dbReference type="EMBL" id="OGL81629.1"/>
    </source>
</evidence>
<organism evidence="1 2">
    <name type="scientific">Candidatus Uhrbacteria bacterium RIFCSPLOWO2_01_FULL_47_25</name>
    <dbReference type="NCBI Taxonomy" id="1802402"/>
    <lineage>
        <taxon>Bacteria</taxon>
        <taxon>Candidatus Uhriibacteriota</taxon>
    </lineage>
</organism>
<dbReference type="InterPro" id="IPR014942">
    <property type="entry name" value="AbiEii"/>
</dbReference>
<evidence type="ECO:0008006" key="3">
    <source>
        <dbReference type="Google" id="ProtNLM"/>
    </source>
</evidence>
<gene>
    <name evidence="1" type="ORF">A2936_04565</name>
</gene>
<dbReference type="Pfam" id="PF08843">
    <property type="entry name" value="AbiEii"/>
    <property type="match status" value="2"/>
</dbReference>
<comment type="caution">
    <text evidence="1">The sequence shown here is derived from an EMBL/GenBank/DDBJ whole genome shotgun (WGS) entry which is preliminary data.</text>
</comment>